<dbReference type="EMBL" id="JANRMS010000109">
    <property type="protein sequence ID" value="KAJ3546562.1"/>
    <property type="molecule type" value="Genomic_DNA"/>
</dbReference>
<proteinExistence type="predicted"/>
<gene>
    <name evidence="1" type="ORF">NM208_g1934</name>
</gene>
<protein>
    <submittedName>
        <fullName evidence="1">Uncharacterized protein</fullName>
    </submittedName>
</protein>
<keyword evidence="2" id="KW-1185">Reference proteome</keyword>
<accession>A0ACC1SUB8</accession>
<evidence type="ECO:0000313" key="2">
    <source>
        <dbReference type="Proteomes" id="UP001148629"/>
    </source>
</evidence>
<comment type="caution">
    <text evidence="1">The sequence shown here is derived from an EMBL/GenBank/DDBJ whole genome shotgun (WGS) entry which is preliminary data.</text>
</comment>
<reference evidence="1" key="1">
    <citation type="submission" date="2022-08" db="EMBL/GenBank/DDBJ databases">
        <title>Genome Sequence of Fusarium decemcellulare.</title>
        <authorList>
            <person name="Buettner E."/>
        </authorList>
    </citation>
    <scope>NUCLEOTIDE SEQUENCE</scope>
    <source>
        <strain evidence="1">Babe19</strain>
    </source>
</reference>
<name>A0ACC1SUB8_9HYPO</name>
<evidence type="ECO:0000313" key="1">
    <source>
        <dbReference type="EMBL" id="KAJ3546562.1"/>
    </source>
</evidence>
<organism evidence="1 2">
    <name type="scientific">Fusarium decemcellulare</name>
    <dbReference type="NCBI Taxonomy" id="57161"/>
    <lineage>
        <taxon>Eukaryota</taxon>
        <taxon>Fungi</taxon>
        <taxon>Dikarya</taxon>
        <taxon>Ascomycota</taxon>
        <taxon>Pezizomycotina</taxon>
        <taxon>Sordariomycetes</taxon>
        <taxon>Hypocreomycetidae</taxon>
        <taxon>Hypocreales</taxon>
        <taxon>Nectriaceae</taxon>
        <taxon>Fusarium</taxon>
        <taxon>Fusarium decemcellulare species complex</taxon>
    </lineage>
</organism>
<dbReference type="Proteomes" id="UP001148629">
    <property type="component" value="Unassembled WGS sequence"/>
</dbReference>
<sequence>MSLSKETLRTISWHRDPLAAGVIAPVLMPLVRRMPIAMPMLPCLGRDMECPQGSSRKAYVRYTRKQVVATQSNKTVGGGSRYARYTSLARIPNSGFLSSKNLERRYASISGMSMAKLGSHAPEQHGGQKQRQITRGIPSLTSRAMYGGPTGPT</sequence>